<dbReference type="Proteomes" id="UP000627292">
    <property type="component" value="Unassembled WGS sequence"/>
</dbReference>
<dbReference type="EMBL" id="BMIB01000001">
    <property type="protein sequence ID" value="GGH57473.1"/>
    <property type="molecule type" value="Genomic_DNA"/>
</dbReference>
<sequence>MSVEIDDIRIEQLVAAYQKTEDSIVEEAENDPLLLLDIQENLEQLILLTAELMEGWDAFFENLDDHETTEYFIKLSPALEASEQIMELIQKYHLKRGDIKTFYRRLKPEVKDFAKAMKKLLKDTINPDDIEDEDDEDE</sequence>
<organism evidence="1 2">
    <name type="scientific">Filimonas zeae</name>
    <dbReference type="NCBI Taxonomy" id="1737353"/>
    <lineage>
        <taxon>Bacteria</taxon>
        <taxon>Pseudomonadati</taxon>
        <taxon>Bacteroidota</taxon>
        <taxon>Chitinophagia</taxon>
        <taxon>Chitinophagales</taxon>
        <taxon>Chitinophagaceae</taxon>
        <taxon>Filimonas</taxon>
    </lineage>
</organism>
<dbReference type="RefSeq" id="WP_188949852.1">
    <property type="nucleotide sequence ID" value="NZ_BMIB01000001.1"/>
</dbReference>
<reference evidence="1" key="2">
    <citation type="submission" date="2020-09" db="EMBL/GenBank/DDBJ databases">
        <authorList>
            <person name="Sun Q."/>
            <person name="Zhou Y."/>
        </authorList>
    </citation>
    <scope>NUCLEOTIDE SEQUENCE</scope>
    <source>
        <strain evidence="1">CGMCC 1.15290</strain>
    </source>
</reference>
<keyword evidence="2" id="KW-1185">Reference proteome</keyword>
<protein>
    <submittedName>
        <fullName evidence="1">Uncharacterized protein</fullName>
    </submittedName>
</protein>
<evidence type="ECO:0000313" key="2">
    <source>
        <dbReference type="Proteomes" id="UP000627292"/>
    </source>
</evidence>
<proteinExistence type="predicted"/>
<reference evidence="1" key="1">
    <citation type="journal article" date="2014" name="Int. J. Syst. Evol. Microbiol.">
        <title>Complete genome sequence of Corynebacterium casei LMG S-19264T (=DSM 44701T), isolated from a smear-ripened cheese.</title>
        <authorList>
            <consortium name="US DOE Joint Genome Institute (JGI-PGF)"/>
            <person name="Walter F."/>
            <person name="Albersmeier A."/>
            <person name="Kalinowski J."/>
            <person name="Ruckert C."/>
        </authorList>
    </citation>
    <scope>NUCLEOTIDE SEQUENCE</scope>
    <source>
        <strain evidence="1">CGMCC 1.15290</strain>
    </source>
</reference>
<comment type="caution">
    <text evidence="1">The sequence shown here is derived from an EMBL/GenBank/DDBJ whole genome shotgun (WGS) entry which is preliminary data.</text>
</comment>
<accession>A0A917ILW5</accession>
<name>A0A917ILW5_9BACT</name>
<evidence type="ECO:0000313" key="1">
    <source>
        <dbReference type="EMBL" id="GGH57473.1"/>
    </source>
</evidence>
<dbReference type="AlphaFoldDB" id="A0A917ILW5"/>
<gene>
    <name evidence="1" type="ORF">GCM10011379_02190</name>
</gene>